<comment type="caution">
    <text evidence="2">The sequence shown here is derived from an EMBL/GenBank/DDBJ whole genome shotgun (WGS) entry which is preliminary data.</text>
</comment>
<evidence type="ECO:0000313" key="3">
    <source>
        <dbReference type="Proteomes" id="UP000829196"/>
    </source>
</evidence>
<gene>
    <name evidence="2" type="ORF">KFK09_010127</name>
</gene>
<sequence length="60" mass="6381">MGLTAIRAETGSTAARAGKLRSGEQGFDESLVGDESSRPAEVRAQKIRGIRPTMNSLFMA</sequence>
<organism evidence="2 3">
    <name type="scientific">Dendrobium nobile</name>
    <name type="common">Orchid</name>
    <dbReference type="NCBI Taxonomy" id="94219"/>
    <lineage>
        <taxon>Eukaryota</taxon>
        <taxon>Viridiplantae</taxon>
        <taxon>Streptophyta</taxon>
        <taxon>Embryophyta</taxon>
        <taxon>Tracheophyta</taxon>
        <taxon>Spermatophyta</taxon>
        <taxon>Magnoliopsida</taxon>
        <taxon>Liliopsida</taxon>
        <taxon>Asparagales</taxon>
        <taxon>Orchidaceae</taxon>
        <taxon>Epidendroideae</taxon>
        <taxon>Malaxideae</taxon>
        <taxon>Dendrobiinae</taxon>
        <taxon>Dendrobium</taxon>
    </lineage>
</organism>
<reference evidence="2" key="1">
    <citation type="journal article" date="2022" name="Front. Genet.">
        <title>Chromosome-Scale Assembly of the Dendrobium nobile Genome Provides Insights Into the Molecular Mechanism of the Biosynthesis of the Medicinal Active Ingredient of Dendrobium.</title>
        <authorList>
            <person name="Xu Q."/>
            <person name="Niu S.-C."/>
            <person name="Li K.-L."/>
            <person name="Zheng P.-J."/>
            <person name="Zhang X.-J."/>
            <person name="Jia Y."/>
            <person name="Liu Y."/>
            <person name="Niu Y.-X."/>
            <person name="Yu L.-H."/>
            <person name="Chen D.-F."/>
            <person name="Zhang G.-Q."/>
        </authorList>
    </citation>
    <scope>NUCLEOTIDE SEQUENCE</scope>
    <source>
        <tissue evidence="2">Leaf</tissue>
    </source>
</reference>
<dbReference type="AlphaFoldDB" id="A0A8T3BNH7"/>
<feature type="region of interest" description="Disordered" evidence="1">
    <location>
        <begin position="1"/>
        <end position="40"/>
    </location>
</feature>
<dbReference type="Proteomes" id="UP000829196">
    <property type="component" value="Unassembled WGS sequence"/>
</dbReference>
<proteinExistence type="predicted"/>
<dbReference type="EMBL" id="JAGYWB010000008">
    <property type="protein sequence ID" value="KAI0514093.1"/>
    <property type="molecule type" value="Genomic_DNA"/>
</dbReference>
<evidence type="ECO:0000313" key="2">
    <source>
        <dbReference type="EMBL" id="KAI0514093.1"/>
    </source>
</evidence>
<name>A0A8T3BNH7_DENNO</name>
<protein>
    <submittedName>
        <fullName evidence="2">Uncharacterized protein</fullName>
    </submittedName>
</protein>
<accession>A0A8T3BNH7</accession>
<evidence type="ECO:0000256" key="1">
    <source>
        <dbReference type="SAM" id="MobiDB-lite"/>
    </source>
</evidence>
<keyword evidence="3" id="KW-1185">Reference proteome</keyword>